<comment type="caution">
    <text evidence="1">The sequence shown here is derived from an EMBL/GenBank/DDBJ whole genome shotgun (WGS) entry which is preliminary data.</text>
</comment>
<name>A0A550BRX0_9AGAR</name>
<organism evidence="1 2">
    <name type="scientific">Schizophyllum amplum</name>
    <dbReference type="NCBI Taxonomy" id="97359"/>
    <lineage>
        <taxon>Eukaryota</taxon>
        <taxon>Fungi</taxon>
        <taxon>Dikarya</taxon>
        <taxon>Basidiomycota</taxon>
        <taxon>Agaricomycotina</taxon>
        <taxon>Agaricomycetes</taxon>
        <taxon>Agaricomycetidae</taxon>
        <taxon>Agaricales</taxon>
        <taxon>Schizophyllaceae</taxon>
        <taxon>Schizophyllum</taxon>
    </lineage>
</organism>
<reference evidence="1 2" key="1">
    <citation type="journal article" date="2019" name="New Phytol.">
        <title>Comparative genomics reveals unique wood-decay strategies and fruiting body development in the Schizophyllaceae.</title>
        <authorList>
            <person name="Almasi E."/>
            <person name="Sahu N."/>
            <person name="Krizsan K."/>
            <person name="Balint B."/>
            <person name="Kovacs G.M."/>
            <person name="Kiss B."/>
            <person name="Cseklye J."/>
            <person name="Drula E."/>
            <person name="Henrissat B."/>
            <person name="Nagy I."/>
            <person name="Chovatia M."/>
            <person name="Adam C."/>
            <person name="LaButti K."/>
            <person name="Lipzen A."/>
            <person name="Riley R."/>
            <person name="Grigoriev I.V."/>
            <person name="Nagy L.G."/>
        </authorList>
    </citation>
    <scope>NUCLEOTIDE SEQUENCE [LARGE SCALE GENOMIC DNA]</scope>
    <source>
        <strain evidence="1 2">NL-1724</strain>
    </source>
</reference>
<sequence>MRIYVFYLVICLFHHSRIHRLKSLYCKTTCRYRAVLPAIEASTTALHNQPHRPRAYTPSSLALVAEHQ</sequence>
<dbReference type="EMBL" id="VDMD01000194">
    <property type="protein sequence ID" value="TRM55282.1"/>
    <property type="molecule type" value="Genomic_DNA"/>
</dbReference>
<dbReference type="AlphaFoldDB" id="A0A550BRX0"/>
<evidence type="ECO:0000313" key="1">
    <source>
        <dbReference type="EMBL" id="TRM55282.1"/>
    </source>
</evidence>
<protein>
    <submittedName>
        <fullName evidence="1">Uncharacterized protein</fullName>
    </submittedName>
</protein>
<accession>A0A550BRX0</accession>
<evidence type="ECO:0000313" key="2">
    <source>
        <dbReference type="Proteomes" id="UP000320762"/>
    </source>
</evidence>
<keyword evidence="2" id="KW-1185">Reference proteome</keyword>
<proteinExistence type="predicted"/>
<dbReference type="Proteomes" id="UP000320762">
    <property type="component" value="Unassembled WGS sequence"/>
</dbReference>
<gene>
    <name evidence="1" type="ORF">BD626DRAFT_529381</name>
</gene>